<evidence type="ECO:0000256" key="2">
    <source>
        <dbReference type="SAM" id="Phobius"/>
    </source>
</evidence>
<feature type="compositionally biased region" description="Acidic residues" evidence="1">
    <location>
        <begin position="185"/>
        <end position="194"/>
    </location>
</feature>
<accession>A0ABN9PXR6</accession>
<feature type="compositionally biased region" description="Pro residues" evidence="1">
    <location>
        <begin position="234"/>
        <end position="246"/>
    </location>
</feature>
<dbReference type="EMBL" id="CAUYUJ010001327">
    <property type="protein sequence ID" value="CAK0795382.1"/>
    <property type="molecule type" value="Genomic_DNA"/>
</dbReference>
<feature type="compositionally biased region" description="Pro residues" evidence="1">
    <location>
        <begin position="258"/>
        <end position="272"/>
    </location>
</feature>
<feature type="region of interest" description="Disordered" evidence="1">
    <location>
        <begin position="142"/>
        <end position="368"/>
    </location>
</feature>
<keyword evidence="2" id="KW-1133">Transmembrane helix</keyword>
<gene>
    <name evidence="3" type="ORF">PCOR1329_LOCUS5069</name>
</gene>
<comment type="caution">
    <text evidence="3">The sequence shown here is derived from an EMBL/GenBank/DDBJ whole genome shotgun (WGS) entry which is preliminary data.</text>
</comment>
<reference evidence="3" key="1">
    <citation type="submission" date="2023-10" db="EMBL/GenBank/DDBJ databases">
        <authorList>
            <person name="Chen Y."/>
            <person name="Shah S."/>
            <person name="Dougan E. K."/>
            <person name="Thang M."/>
            <person name="Chan C."/>
        </authorList>
    </citation>
    <scope>NUCLEOTIDE SEQUENCE [LARGE SCALE GENOMIC DNA]</scope>
</reference>
<feature type="compositionally biased region" description="Pro residues" evidence="1">
    <location>
        <begin position="197"/>
        <end position="212"/>
    </location>
</feature>
<sequence length="391" mass="40603">TSPAQGSRLAAILLGLAGVRRAPGRGAMDAQCHEREECASPCTCASGEASEAPLLAEPCRPSPWSLPAADAAALEEGRHGAPLRACGLEGDGLRRGAFAAAGILSVIGLVLLGAAAWSPAGFPDRTSELSQHDSPDVIGLNVIGVRPTTPAPRAELPPQAPLRPPPDFPIQPPPGFYPDLPGASEDVDEEEEEEAPPRPPLLDLPIEPPPGFYPEGSGAAEEEAPPRPAADFPIEPPPGFYDPDPPGAGTELPLQAPLRPPPDFPIEPPPGFYPDLREARKQAEGGPSPEAEGPARRNPLLRARRVGPEGEAATRQSPEGGEEKGWVVEAVPADLPEPPRAAPPRASDPAGSLGEVEPMSGLARAAPARRIEDVRAADPSLLSRRLVGQAA</sequence>
<evidence type="ECO:0000256" key="1">
    <source>
        <dbReference type="SAM" id="MobiDB-lite"/>
    </source>
</evidence>
<evidence type="ECO:0000313" key="3">
    <source>
        <dbReference type="EMBL" id="CAK0795382.1"/>
    </source>
</evidence>
<protein>
    <submittedName>
        <fullName evidence="3">Uncharacterized protein</fullName>
    </submittedName>
</protein>
<name>A0ABN9PXR6_9DINO</name>
<feature type="non-terminal residue" evidence="3">
    <location>
        <position position="1"/>
    </location>
</feature>
<feature type="transmembrane region" description="Helical" evidence="2">
    <location>
        <begin position="97"/>
        <end position="117"/>
    </location>
</feature>
<keyword evidence="2" id="KW-0472">Membrane</keyword>
<evidence type="ECO:0000313" key="4">
    <source>
        <dbReference type="Proteomes" id="UP001189429"/>
    </source>
</evidence>
<dbReference type="Proteomes" id="UP001189429">
    <property type="component" value="Unassembled WGS sequence"/>
</dbReference>
<organism evidence="3 4">
    <name type="scientific">Prorocentrum cordatum</name>
    <dbReference type="NCBI Taxonomy" id="2364126"/>
    <lineage>
        <taxon>Eukaryota</taxon>
        <taxon>Sar</taxon>
        <taxon>Alveolata</taxon>
        <taxon>Dinophyceae</taxon>
        <taxon>Prorocentrales</taxon>
        <taxon>Prorocentraceae</taxon>
        <taxon>Prorocentrum</taxon>
    </lineage>
</organism>
<proteinExistence type="predicted"/>
<keyword evidence="2" id="KW-0812">Transmembrane</keyword>
<keyword evidence="4" id="KW-1185">Reference proteome</keyword>
<feature type="compositionally biased region" description="Pro residues" evidence="1">
    <location>
        <begin position="158"/>
        <end position="176"/>
    </location>
</feature>